<organism evidence="2 3">
    <name type="scientific">Rotaria magnacalcarata</name>
    <dbReference type="NCBI Taxonomy" id="392030"/>
    <lineage>
        <taxon>Eukaryota</taxon>
        <taxon>Metazoa</taxon>
        <taxon>Spiralia</taxon>
        <taxon>Gnathifera</taxon>
        <taxon>Rotifera</taxon>
        <taxon>Eurotatoria</taxon>
        <taxon>Bdelloidea</taxon>
        <taxon>Philodinida</taxon>
        <taxon>Philodinidae</taxon>
        <taxon>Rotaria</taxon>
    </lineage>
</organism>
<proteinExistence type="predicted"/>
<dbReference type="Pfam" id="PF21530">
    <property type="entry name" value="Pif1_2B_dom"/>
    <property type="match status" value="1"/>
</dbReference>
<feature type="domain" description="DNA helicase Pif1-like 2B" evidence="1">
    <location>
        <begin position="73"/>
        <end position="112"/>
    </location>
</feature>
<dbReference type="InterPro" id="IPR027417">
    <property type="entry name" value="P-loop_NTPase"/>
</dbReference>
<evidence type="ECO:0000313" key="2">
    <source>
        <dbReference type="EMBL" id="CAF5103894.1"/>
    </source>
</evidence>
<evidence type="ECO:0000313" key="3">
    <source>
        <dbReference type="Proteomes" id="UP000681967"/>
    </source>
</evidence>
<reference evidence="2" key="1">
    <citation type="submission" date="2021-02" db="EMBL/GenBank/DDBJ databases">
        <authorList>
            <person name="Nowell W R."/>
        </authorList>
    </citation>
    <scope>NUCLEOTIDE SEQUENCE</scope>
</reference>
<evidence type="ECO:0000259" key="1">
    <source>
        <dbReference type="Pfam" id="PF21530"/>
    </source>
</evidence>
<comment type="caution">
    <text evidence="2">The sequence shown here is derived from an EMBL/GenBank/DDBJ whole genome shotgun (WGS) entry which is preliminary data.</text>
</comment>
<name>A0A8S3F5C4_9BILA</name>
<sequence>DSIETFKTSVFPDIRRCFNDHKWLCERAIFAPKNDSINAINLQIQQQLPGVDVSYKSIDTVVDIDQAVQYPIEFLNSLEPPGMPPHSLVLKVGSPIMLQRNLDAPRLCNGEDVFIPRIPMVPNDMPFQFKRLQFPVRLAFAMSINKPQGQSLKVAGINLGAPCFSHGQLYVAYSRVGTGKNLYAFALDGKTRNIVYRTALQ</sequence>
<dbReference type="Proteomes" id="UP000681967">
    <property type="component" value="Unassembled WGS sequence"/>
</dbReference>
<feature type="non-terminal residue" evidence="2">
    <location>
        <position position="1"/>
    </location>
</feature>
<dbReference type="InterPro" id="IPR049163">
    <property type="entry name" value="Pif1-like_2B_dom"/>
</dbReference>
<protein>
    <recommendedName>
        <fullName evidence="1">DNA helicase Pif1-like 2B domain-containing protein</fullName>
    </recommendedName>
</protein>
<accession>A0A8S3F5C4</accession>
<dbReference type="PANTHER" id="PTHR10492">
    <property type="match status" value="1"/>
</dbReference>
<dbReference type="PANTHER" id="PTHR10492:SF57">
    <property type="entry name" value="ATP-DEPENDENT DNA HELICASE"/>
    <property type="match status" value="1"/>
</dbReference>
<dbReference type="SUPFAM" id="SSF52540">
    <property type="entry name" value="P-loop containing nucleoside triphosphate hydrolases"/>
    <property type="match status" value="1"/>
</dbReference>
<gene>
    <name evidence="2" type="ORF">BYL167_LOCUS64744</name>
</gene>
<dbReference type="AlphaFoldDB" id="A0A8S3F5C4"/>
<dbReference type="EMBL" id="CAJOBH010239469">
    <property type="protein sequence ID" value="CAF5103894.1"/>
    <property type="molecule type" value="Genomic_DNA"/>
</dbReference>